<keyword evidence="2" id="KW-1185">Reference proteome</keyword>
<dbReference type="PANTHER" id="PTHR16071">
    <property type="entry name" value="CHROMOSOME 1 OPEN READING FRAME 112"/>
    <property type="match status" value="1"/>
</dbReference>
<proteinExistence type="predicted"/>
<dbReference type="InterPro" id="IPR016024">
    <property type="entry name" value="ARM-type_fold"/>
</dbReference>
<protein>
    <submittedName>
        <fullName evidence="1">Uncharacterized protein</fullName>
    </submittedName>
</protein>
<sequence>MSQTTLLEEVVHWSPETCRQQLGSVLPKLTISCILKIITDIFLPHIGLKEVEECFSKVLPKAVTMFDNLMKEISNQVGGLSSQNTELRTLLRNLLQAMVHIIEAMSACVRHVCSFEEAPDLDAIRFLPSCILKVLKHTFQHCKESEQVYCGRLSLVADLLQGLFKEAYSLQKGLMELLDRISLDTNATEEDVSDIVTVIHSLLDICYVISDLDMALHANTWKFIVKQSVKHQSYVEEHLRHGDISSCLSENLLASFRTCLELGEQIKQTGPQEMTQRAEYKLFQKNTKMCRFFANTVVHYIKEFNSFLSKYCSRFHQLYLQITSMFPPSLSAPGLPPPLSEELSVAAVLPMEALLVQLLPLRPFAEAVLRKDQREFERLVSSLELSVEWQLPQCLLLVSVLGHLAPQPEEALQLWHQGSQFPEETPRFPIYQAIMNGFRLCCTERLVPVLLPGVMLKGQAQGRVSLHHHVCVHLCASVAALPPSYLPVLERCLVEALLQADLQTALLATDVWCFTARYGTAELCLQHGLLIAHLVKVCASGVYQSSHLGLLLRRLVVLMTPNHQTELVERFPPSRVENLPVWHHVQLGALSPDACHRLRTDVTALTQQALDRWRDGGYRLGQVDKVNTALRALQVVVRGEPSSSEGESVLAAGSIVTQLWSRMCPAQVQTHPVLQCTLRWLLVITASLVKTIDHSIIHQALQCVASLVSQKCPDQVALAALEFLASLGKVFVSHDSQSQILPRLSSLFGSLLAERSWLLHQHALEAFAHFAEITNHEEVISHSLSVEETKAKVVNYLSKTVNGQEAGQRRLDRLNMESLMIEQNNRRLETEIDGALSGSTVCATADSEPCPKRVRQETSKEEEYSRYVQTAESALKALQALGSQDTTPLPPPQWLEAKLQELQNLITQISPGPSST</sequence>
<dbReference type="AlphaFoldDB" id="A0AA47P4P7"/>
<gene>
    <name evidence="1" type="ORF">N1851_012972</name>
</gene>
<dbReference type="Pfam" id="PF14868">
    <property type="entry name" value="DUF4487"/>
    <property type="match status" value="1"/>
</dbReference>
<dbReference type="Proteomes" id="UP001174136">
    <property type="component" value="Unassembled WGS sequence"/>
</dbReference>
<organism evidence="1 2">
    <name type="scientific">Merluccius polli</name>
    <name type="common">Benguela hake</name>
    <name type="synonym">Merluccius cadenati</name>
    <dbReference type="NCBI Taxonomy" id="89951"/>
    <lineage>
        <taxon>Eukaryota</taxon>
        <taxon>Metazoa</taxon>
        <taxon>Chordata</taxon>
        <taxon>Craniata</taxon>
        <taxon>Vertebrata</taxon>
        <taxon>Euteleostomi</taxon>
        <taxon>Actinopterygii</taxon>
        <taxon>Neopterygii</taxon>
        <taxon>Teleostei</taxon>
        <taxon>Neoteleostei</taxon>
        <taxon>Acanthomorphata</taxon>
        <taxon>Zeiogadaria</taxon>
        <taxon>Gadariae</taxon>
        <taxon>Gadiformes</taxon>
        <taxon>Gadoidei</taxon>
        <taxon>Merlucciidae</taxon>
        <taxon>Merluccius</taxon>
    </lineage>
</organism>
<evidence type="ECO:0000313" key="1">
    <source>
        <dbReference type="EMBL" id="KAK0147543.1"/>
    </source>
</evidence>
<comment type="caution">
    <text evidence="1">The sequence shown here is derived from an EMBL/GenBank/DDBJ whole genome shotgun (WGS) entry which is preliminary data.</text>
</comment>
<dbReference type="EMBL" id="JAOPHQ010002296">
    <property type="protein sequence ID" value="KAK0147543.1"/>
    <property type="molecule type" value="Genomic_DNA"/>
</dbReference>
<evidence type="ECO:0000313" key="2">
    <source>
        <dbReference type="Proteomes" id="UP001174136"/>
    </source>
</evidence>
<accession>A0AA47P4P7</accession>
<reference evidence="1" key="1">
    <citation type="journal article" date="2023" name="Front. Mar. Sci.">
        <title>A new Merluccius polli reference genome to investigate the effects of global change in West African waters.</title>
        <authorList>
            <person name="Mateo J.L."/>
            <person name="Blanco-Fernandez C."/>
            <person name="Garcia-Vazquez E."/>
            <person name="Machado-Schiaffino G."/>
        </authorList>
    </citation>
    <scope>NUCLEOTIDE SEQUENCE</scope>
    <source>
        <strain evidence="1">C29</strain>
        <tissue evidence="1">Fin</tissue>
    </source>
</reference>
<dbReference type="PANTHER" id="PTHR16071:SF2">
    <property type="entry name" value="FIGNL1-INTERACTING REGULATOR OF RECOMBINATION AND MITOSIS"/>
    <property type="match status" value="1"/>
</dbReference>
<name>A0AA47P4P7_MERPO</name>
<dbReference type="SUPFAM" id="SSF48371">
    <property type="entry name" value="ARM repeat"/>
    <property type="match status" value="1"/>
</dbReference>
<dbReference type="InterPro" id="IPR027902">
    <property type="entry name" value="DUF4487"/>
</dbReference>